<protein>
    <submittedName>
        <fullName evidence="2">Uncharacterized protein</fullName>
    </submittedName>
</protein>
<dbReference type="Proteomes" id="UP000695562">
    <property type="component" value="Unassembled WGS sequence"/>
</dbReference>
<sequence>MSQESDVWKNLCIRLQNPTSFSQSESSNILSGIHTPVLVSITPRGKVPDLSITVQDHPIGTPQQLYLNNIDDVHIKNILNENLTEIPISTEITPTTNPTPKAKKSKSSCEIL</sequence>
<evidence type="ECO:0000313" key="3">
    <source>
        <dbReference type="Proteomes" id="UP000695562"/>
    </source>
</evidence>
<name>A0A8J4Q224_9MYCE</name>
<keyword evidence="3" id="KW-1185">Reference proteome</keyword>
<accession>A0A8J4Q224</accession>
<feature type="region of interest" description="Disordered" evidence="1">
    <location>
        <begin position="90"/>
        <end position="112"/>
    </location>
</feature>
<organism evidence="2 3">
    <name type="scientific">Polysphondylium violaceum</name>
    <dbReference type="NCBI Taxonomy" id="133409"/>
    <lineage>
        <taxon>Eukaryota</taxon>
        <taxon>Amoebozoa</taxon>
        <taxon>Evosea</taxon>
        <taxon>Eumycetozoa</taxon>
        <taxon>Dictyostelia</taxon>
        <taxon>Dictyosteliales</taxon>
        <taxon>Dictyosteliaceae</taxon>
        <taxon>Polysphondylium</taxon>
    </lineage>
</organism>
<gene>
    <name evidence="2" type="ORF">CYY_000263</name>
</gene>
<proteinExistence type="predicted"/>
<feature type="compositionally biased region" description="Low complexity" evidence="1">
    <location>
        <begin position="90"/>
        <end position="100"/>
    </location>
</feature>
<dbReference type="EMBL" id="AJWJ01000005">
    <property type="protein sequence ID" value="KAF2078396.1"/>
    <property type="molecule type" value="Genomic_DNA"/>
</dbReference>
<dbReference type="AlphaFoldDB" id="A0A8J4Q224"/>
<comment type="caution">
    <text evidence="2">The sequence shown here is derived from an EMBL/GenBank/DDBJ whole genome shotgun (WGS) entry which is preliminary data.</text>
</comment>
<evidence type="ECO:0000256" key="1">
    <source>
        <dbReference type="SAM" id="MobiDB-lite"/>
    </source>
</evidence>
<evidence type="ECO:0000313" key="2">
    <source>
        <dbReference type="EMBL" id="KAF2078396.1"/>
    </source>
</evidence>
<reference evidence="2" key="1">
    <citation type="submission" date="2020-01" db="EMBL/GenBank/DDBJ databases">
        <title>Development of genomics and gene disruption for Polysphondylium violaceum indicates a role for the polyketide synthase stlB in stalk morphogenesis.</title>
        <authorList>
            <person name="Narita B."/>
            <person name="Kawabe Y."/>
            <person name="Kin K."/>
            <person name="Saito T."/>
            <person name="Gibbs R."/>
            <person name="Kuspa A."/>
            <person name="Muzny D."/>
            <person name="Queller D."/>
            <person name="Richards S."/>
            <person name="Strassman J."/>
            <person name="Sucgang R."/>
            <person name="Worley K."/>
            <person name="Schaap P."/>
        </authorList>
    </citation>
    <scope>NUCLEOTIDE SEQUENCE</scope>
    <source>
        <strain evidence="2">QSvi11</strain>
    </source>
</reference>